<dbReference type="AlphaFoldDB" id="A0A0F8AVI0"/>
<dbReference type="EMBL" id="JNFH02000017">
    <property type="protein sequence ID" value="KKF39801.1"/>
    <property type="molecule type" value="Genomic_DNA"/>
</dbReference>
<proteinExistence type="predicted"/>
<dbReference type="InterPro" id="IPR007497">
    <property type="entry name" value="SIMPL/DUF541"/>
</dbReference>
<dbReference type="PANTHER" id="PTHR34387">
    <property type="entry name" value="SLR1258 PROTEIN"/>
    <property type="match status" value="1"/>
</dbReference>
<sequence length="253" mass="26074">MNRELATAVGVALLVALAGCSGFVGSTGGAGVDAGDESALDRNIEVTADGEATAEPDRATISVAVTATGNDSAAVRDELAAGGDDLEAALTDWGLDEDDIRTEQYDVRESYETRENPERTRYQGVHRYAIALDDVDAVGEVIDVAIGAGADEVQRIEFGLSEEREREVRETAIENAMANAEDDAAVLADSSGLEITGAYSVSTANAGVTPYRVSDASMMAESDGADAGAATGVETGDVSVQVSVNVVYAAEQA</sequence>
<dbReference type="OrthoDB" id="12132at2157"/>
<evidence type="ECO:0000313" key="2">
    <source>
        <dbReference type="Proteomes" id="UP000053331"/>
    </source>
</evidence>
<dbReference type="Gene3D" id="3.30.70.2970">
    <property type="entry name" value="Protein of unknown function (DUF541), domain 2"/>
    <property type="match status" value="1"/>
</dbReference>
<evidence type="ECO:0008006" key="3">
    <source>
        <dbReference type="Google" id="ProtNLM"/>
    </source>
</evidence>
<organism evidence="1 2">
    <name type="scientific">Halorubrum saccharovorum</name>
    <dbReference type="NCBI Taxonomy" id="2248"/>
    <lineage>
        <taxon>Archaea</taxon>
        <taxon>Methanobacteriati</taxon>
        <taxon>Methanobacteriota</taxon>
        <taxon>Stenosarchaea group</taxon>
        <taxon>Halobacteria</taxon>
        <taxon>Halobacteriales</taxon>
        <taxon>Haloferacaceae</taxon>
        <taxon>Halorubrum</taxon>
    </lineage>
</organism>
<gene>
    <name evidence="1" type="ORF">FK85_25685</name>
</gene>
<protein>
    <recommendedName>
        <fullName evidence="3">SIMPL domain-containing protein</fullName>
    </recommendedName>
</protein>
<dbReference type="PROSITE" id="PS51257">
    <property type="entry name" value="PROKAR_LIPOPROTEIN"/>
    <property type="match status" value="1"/>
</dbReference>
<reference evidence="1 2" key="1">
    <citation type="journal article" date="2015" name="Genome Announc.">
        <title>Draft genome sequence of a Halorubrum H3 strain isolated from the burlinskoye salt lake (Altai Krai, Russia).</title>
        <authorList>
            <person name="Rozanov A.S."/>
            <person name="Bryanskaya A.V."/>
            <person name="Malup T.K."/>
            <person name="Kotenko A.V."/>
            <person name="Peltek S.E."/>
        </authorList>
    </citation>
    <scope>NUCLEOTIDE SEQUENCE [LARGE SCALE GENOMIC DNA]</scope>
    <source>
        <strain evidence="1 2">H3</strain>
    </source>
</reference>
<dbReference type="GO" id="GO:0006974">
    <property type="term" value="P:DNA damage response"/>
    <property type="evidence" value="ECO:0007669"/>
    <property type="project" value="TreeGrafter"/>
</dbReference>
<dbReference type="Pfam" id="PF04402">
    <property type="entry name" value="SIMPL"/>
    <property type="match status" value="1"/>
</dbReference>
<name>A0A0F8AVI0_9EURY</name>
<dbReference type="Proteomes" id="UP000053331">
    <property type="component" value="Unassembled WGS sequence"/>
</dbReference>
<dbReference type="Gene3D" id="3.30.110.170">
    <property type="entry name" value="Protein of unknown function (DUF541), domain 1"/>
    <property type="match status" value="1"/>
</dbReference>
<dbReference type="PANTHER" id="PTHR34387:SF2">
    <property type="entry name" value="SLR1258 PROTEIN"/>
    <property type="match status" value="1"/>
</dbReference>
<comment type="caution">
    <text evidence="1">The sequence shown here is derived from an EMBL/GenBank/DDBJ whole genome shotgun (WGS) entry which is preliminary data.</text>
</comment>
<dbReference type="RefSeq" id="WP_050024231.1">
    <property type="nucleotide sequence ID" value="NZ_JNFH02000017.1"/>
</dbReference>
<keyword evidence="2" id="KW-1185">Reference proteome</keyword>
<dbReference type="InterPro" id="IPR052022">
    <property type="entry name" value="26kDa_periplasmic_antigen"/>
</dbReference>
<accession>A0A0F8AVI0</accession>
<evidence type="ECO:0000313" key="1">
    <source>
        <dbReference type="EMBL" id="KKF39801.1"/>
    </source>
</evidence>